<feature type="domain" description="Phage neck terminator protein gp12-like" evidence="1">
    <location>
        <begin position="21"/>
        <end position="174"/>
    </location>
</feature>
<evidence type="ECO:0000313" key="2">
    <source>
        <dbReference type="EMBL" id="MBB6457895.1"/>
    </source>
</evidence>
<comment type="caution">
    <text evidence="2">The sequence shown here is derived from an EMBL/GenBank/DDBJ whole genome shotgun (WGS) entry which is preliminary data.</text>
</comment>
<gene>
    <name evidence="2" type="ORF">HNR55_002499</name>
</gene>
<dbReference type="EMBL" id="JACHIE010000012">
    <property type="protein sequence ID" value="MBB6457895.1"/>
    <property type="molecule type" value="Genomic_DNA"/>
</dbReference>
<proteinExistence type="predicted"/>
<dbReference type="Proteomes" id="UP000578000">
    <property type="component" value="Unassembled WGS sequence"/>
</dbReference>
<protein>
    <recommendedName>
        <fullName evidence="1">Phage neck terminator protein gp12-like domain-containing protein</fullName>
    </recommendedName>
</protein>
<dbReference type="InterPro" id="IPR057087">
    <property type="entry name" value="Gp12-like"/>
</dbReference>
<keyword evidence="3" id="KW-1185">Reference proteome</keyword>
<reference evidence="2 3" key="1">
    <citation type="submission" date="2020-08" db="EMBL/GenBank/DDBJ databases">
        <title>Genomic Encyclopedia of Type Strains, Phase IV (KMG-IV): sequencing the most valuable type-strain genomes for metagenomic binning, comparative biology and taxonomic classification.</title>
        <authorList>
            <person name="Goeker M."/>
        </authorList>
    </citation>
    <scope>NUCLEOTIDE SEQUENCE [LARGE SCALE GENOMIC DNA]</scope>
    <source>
        <strain evidence="2 3">DSM 4491</strain>
    </source>
</reference>
<dbReference type="AlphaFoldDB" id="A0A841QHU3"/>
<dbReference type="NCBIfam" id="NF047498">
    <property type="entry name" value="LIC_12616_fam"/>
    <property type="match status" value="1"/>
</dbReference>
<dbReference type="Pfam" id="PF23961">
    <property type="entry name" value="Phage_tail_terminator_9"/>
    <property type="match status" value="1"/>
</dbReference>
<dbReference type="RefSeq" id="WP_166115775.1">
    <property type="nucleotide sequence ID" value="NZ_BAABDB010000042.1"/>
</dbReference>
<organism evidence="2 3">
    <name type="scientific">Acetobacter lovaniensis</name>
    <dbReference type="NCBI Taxonomy" id="104100"/>
    <lineage>
        <taxon>Bacteria</taxon>
        <taxon>Pseudomonadati</taxon>
        <taxon>Pseudomonadota</taxon>
        <taxon>Alphaproteobacteria</taxon>
        <taxon>Acetobacterales</taxon>
        <taxon>Acetobacteraceae</taxon>
        <taxon>Acetobacter</taxon>
    </lineage>
</organism>
<evidence type="ECO:0000259" key="1">
    <source>
        <dbReference type="Pfam" id="PF23961"/>
    </source>
</evidence>
<accession>A0A841QHU3</accession>
<sequence length="186" mass="20607">MVEGSGNAADAYYVISPTESEIYTAMRAWLIAILPAGMAVVQGQQNRNAAPRDPFAVMVIIGRQRIATNGWTYDGEGTRTLTEQVQVTMQVNLFGPASSNQMQMVTALWRDMQAVDFFRASGVPIAPLTTSTTRQLGFETGERQYDDLWTVDLTMQVTLTTRLPQQFATSIPFTLEEVVTTYPPTE</sequence>
<evidence type="ECO:0000313" key="3">
    <source>
        <dbReference type="Proteomes" id="UP000578000"/>
    </source>
</evidence>
<name>A0A841QHU3_9PROT</name>